<evidence type="ECO:0000313" key="2">
    <source>
        <dbReference type="Proteomes" id="UP001159363"/>
    </source>
</evidence>
<sequence>MLQDSASGHYKSLVRKCGCWGMAADPCWGGTGRVWRDTPLRRLRALGLRSHNRIFWVDIERGNVHIRSFGEAFALAYLQPELLAQISWFPYSCWQETDELLNDRTFQYHTTLPYSVTRAEDRSSLEKEGNVTAWVSLGGTARQSAPSQVLGGRGHRGELKSASVTERFDCSPPTKAKRVQSLDSSLRIFAKWESCLTMALVDGFSRRSPVSSALSFQRCSILTSFHPHRLSRSHC</sequence>
<organism evidence="1 2">
    <name type="scientific">Dryococelus australis</name>
    <dbReference type="NCBI Taxonomy" id="614101"/>
    <lineage>
        <taxon>Eukaryota</taxon>
        <taxon>Metazoa</taxon>
        <taxon>Ecdysozoa</taxon>
        <taxon>Arthropoda</taxon>
        <taxon>Hexapoda</taxon>
        <taxon>Insecta</taxon>
        <taxon>Pterygota</taxon>
        <taxon>Neoptera</taxon>
        <taxon>Polyneoptera</taxon>
        <taxon>Phasmatodea</taxon>
        <taxon>Verophasmatodea</taxon>
        <taxon>Anareolatae</taxon>
        <taxon>Phasmatidae</taxon>
        <taxon>Eurycanthinae</taxon>
        <taxon>Dryococelus</taxon>
    </lineage>
</organism>
<proteinExistence type="predicted"/>
<comment type="caution">
    <text evidence="1">The sequence shown here is derived from an EMBL/GenBank/DDBJ whole genome shotgun (WGS) entry which is preliminary data.</text>
</comment>
<dbReference type="EMBL" id="JARBHB010000001">
    <property type="protein sequence ID" value="KAJ8897157.1"/>
    <property type="molecule type" value="Genomic_DNA"/>
</dbReference>
<reference evidence="1 2" key="1">
    <citation type="submission" date="2023-02" db="EMBL/GenBank/DDBJ databases">
        <title>LHISI_Scaffold_Assembly.</title>
        <authorList>
            <person name="Stuart O.P."/>
            <person name="Cleave R."/>
            <person name="Magrath M.J.L."/>
            <person name="Mikheyev A.S."/>
        </authorList>
    </citation>
    <scope>NUCLEOTIDE SEQUENCE [LARGE SCALE GENOMIC DNA]</scope>
    <source>
        <strain evidence="1">Daus_M_001</strain>
        <tissue evidence="1">Leg muscle</tissue>
    </source>
</reference>
<accession>A0ABQ9IL42</accession>
<dbReference type="Proteomes" id="UP001159363">
    <property type="component" value="Chromosome 1"/>
</dbReference>
<evidence type="ECO:0000313" key="1">
    <source>
        <dbReference type="EMBL" id="KAJ8897157.1"/>
    </source>
</evidence>
<keyword evidence="2" id="KW-1185">Reference proteome</keyword>
<gene>
    <name evidence="1" type="ORF">PR048_002503</name>
</gene>
<protein>
    <submittedName>
        <fullName evidence="1">Uncharacterized protein</fullName>
    </submittedName>
</protein>
<name>A0ABQ9IL42_9NEOP</name>